<dbReference type="InterPro" id="IPR004072">
    <property type="entry name" value="Vmron_rcpt_1"/>
</dbReference>
<evidence type="ECO:0000256" key="8">
    <source>
        <dbReference type="ARBA" id="ARBA00023136"/>
    </source>
</evidence>
<dbReference type="RefSeq" id="XP_012891597.1">
    <property type="nucleotide sequence ID" value="XM_013036143.1"/>
</dbReference>
<reference evidence="13" key="1">
    <citation type="submission" date="2025-08" db="UniProtKB">
        <authorList>
            <consortium name="RefSeq"/>
        </authorList>
    </citation>
    <scope>IDENTIFICATION</scope>
    <source>
        <tissue evidence="13">Kidney</tissue>
    </source>
</reference>
<evidence type="ECO:0000313" key="12">
    <source>
        <dbReference type="Proteomes" id="UP000081671"/>
    </source>
</evidence>
<protein>
    <submittedName>
        <fullName evidence="13">Uncharacterized protein LOC106000924</fullName>
    </submittedName>
</protein>
<evidence type="ECO:0000256" key="7">
    <source>
        <dbReference type="ARBA" id="ARBA00023040"/>
    </source>
</evidence>
<dbReference type="PANTHER" id="PTHR24062">
    <property type="entry name" value="VOMERONASAL TYPE-1 RECEPTOR"/>
    <property type="match status" value="1"/>
</dbReference>
<evidence type="ECO:0000256" key="3">
    <source>
        <dbReference type="ARBA" id="ARBA00022475"/>
    </source>
</evidence>
<keyword evidence="8 11" id="KW-0472">Membrane</keyword>
<keyword evidence="7" id="KW-0297">G-protein coupled receptor</keyword>
<dbReference type="GO" id="GO:0016503">
    <property type="term" value="F:pheromone receptor activity"/>
    <property type="evidence" value="ECO:0007669"/>
    <property type="project" value="InterPro"/>
</dbReference>
<evidence type="ECO:0000256" key="11">
    <source>
        <dbReference type="SAM" id="Phobius"/>
    </source>
</evidence>
<gene>
    <name evidence="13" type="primary">LOC106000924</name>
</gene>
<feature type="transmembrane region" description="Helical" evidence="11">
    <location>
        <begin position="401"/>
        <end position="421"/>
    </location>
</feature>
<keyword evidence="12" id="KW-1185">Reference proteome</keyword>
<dbReference type="AlphaFoldDB" id="A0A1S3GUG4"/>
<dbReference type="InParanoid" id="A0A1S3GUG4"/>
<evidence type="ECO:0000256" key="2">
    <source>
        <dbReference type="ARBA" id="ARBA00010663"/>
    </source>
</evidence>
<keyword evidence="6 11" id="KW-1133">Transmembrane helix</keyword>
<organism evidence="12 13">
    <name type="scientific">Dipodomys ordii</name>
    <name type="common">Ord's kangaroo rat</name>
    <dbReference type="NCBI Taxonomy" id="10020"/>
    <lineage>
        <taxon>Eukaryota</taxon>
        <taxon>Metazoa</taxon>
        <taxon>Chordata</taxon>
        <taxon>Craniata</taxon>
        <taxon>Vertebrata</taxon>
        <taxon>Euteleostomi</taxon>
        <taxon>Mammalia</taxon>
        <taxon>Eutheria</taxon>
        <taxon>Euarchontoglires</taxon>
        <taxon>Glires</taxon>
        <taxon>Rodentia</taxon>
        <taxon>Castorimorpha</taxon>
        <taxon>Heteromyidae</taxon>
        <taxon>Dipodomyinae</taxon>
        <taxon>Dipodomys</taxon>
    </lineage>
</organism>
<name>A0A1S3GUG4_DIPOR</name>
<evidence type="ECO:0000256" key="1">
    <source>
        <dbReference type="ARBA" id="ARBA00004651"/>
    </source>
</evidence>
<dbReference type="Proteomes" id="UP000081671">
    <property type="component" value="Unplaced"/>
</dbReference>
<feature type="transmembrane region" description="Helical" evidence="11">
    <location>
        <begin position="290"/>
        <end position="316"/>
    </location>
</feature>
<evidence type="ECO:0000256" key="6">
    <source>
        <dbReference type="ARBA" id="ARBA00022989"/>
    </source>
</evidence>
<feature type="transmembrane region" description="Helical" evidence="11">
    <location>
        <begin position="225"/>
        <end position="249"/>
    </location>
</feature>
<proteinExistence type="inferred from homology"/>
<dbReference type="Pfam" id="PF03402">
    <property type="entry name" value="V1R"/>
    <property type="match status" value="1"/>
</dbReference>
<dbReference type="GeneID" id="106000924"/>
<evidence type="ECO:0000256" key="5">
    <source>
        <dbReference type="ARBA" id="ARBA00022692"/>
    </source>
</evidence>
<keyword evidence="10" id="KW-0807">Transducer</keyword>
<keyword evidence="9" id="KW-0675">Receptor</keyword>
<keyword evidence="4" id="KW-0589">Pheromone response</keyword>
<feature type="transmembrane region" description="Helical" evidence="11">
    <location>
        <begin position="343"/>
        <end position="371"/>
    </location>
</feature>
<dbReference type="KEGG" id="dord:106000924"/>
<evidence type="ECO:0000256" key="9">
    <source>
        <dbReference type="ARBA" id="ARBA00023170"/>
    </source>
</evidence>
<dbReference type="GO" id="GO:0019236">
    <property type="term" value="P:response to pheromone"/>
    <property type="evidence" value="ECO:0007669"/>
    <property type="project" value="UniProtKB-KW"/>
</dbReference>
<comment type="similarity">
    <text evidence="2">Belongs to the G-protein coupled receptor 1 family.</text>
</comment>
<evidence type="ECO:0000256" key="4">
    <source>
        <dbReference type="ARBA" id="ARBA00022507"/>
    </source>
</evidence>
<sequence>MRLLPVDVNQCLLLSGQPCLRGINLMSPQERQSVSQVPKELLREHIMFMDQNNISQTRQKKKRKEGKIHTEDLDLSHTHWSKVVQMEIAQMTLKSQVHEDSTDELLQIKLDSNHVQIEPGEQEEYEEDVNQFQFQGLATAATGTTTAAVAAAAVNKTIQAAGDSDCFHWEKPCHTNPAIHWWLGTGSLPKMPDCFWEAVLCEQNYEALNLDKSVSITITLLHDPILVLFLLFEVFLGFLGNSLLFSWSVHSCLHQPAPRKPLDLILADPGPPAPLGCGGTRIPFLFLFDLGCWALLYAYSVACALNICTLLLLTALQVANLHPGHLTALCESGQLRRYHTSTMLLYVLILRDAFCVGLTFTASLYMVTFLYMHRHTTRHLHSRAQVSPLQREIKATHSIRTLVAFFEGVFGLNSFVTFYSFYTPQENPGLEKMSKILSSCYPTICPFGLMRHRRVISKFIGSFSKMRISLTESTCCC</sequence>
<dbReference type="GO" id="GO:0005886">
    <property type="term" value="C:plasma membrane"/>
    <property type="evidence" value="ECO:0007669"/>
    <property type="project" value="UniProtKB-SubCell"/>
</dbReference>
<evidence type="ECO:0000256" key="10">
    <source>
        <dbReference type="ARBA" id="ARBA00023224"/>
    </source>
</evidence>
<evidence type="ECO:0000313" key="13">
    <source>
        <dbReference type="RefSeq" id="XP_012891597.1"/>
    </source>
</evidence>
<keyword evidence="5 11" id="KW-0812">Transmembrane</keyword>
<comment type="subcellular location">
    <subcellularLocation>
        <location evidence="1">Cell membrane</location>
        <topology evidence="1">Multi-pass membrane protein</topology>
    </subcellularLocation>
</comment>
<accession>A0A1S3GUG4</accession>
<keyword evidence="3" id="KW-1003">Cell membrane</keyword>